<reference evidence="1 2" key="1">
    <citation type="journal article" date="2020" name="Cell">
        <title>Large-Scale Comparative Analyses of Tick Genomes Elucidate Their Genetic Diversity and Vector Capacities.</title>
        <authorList>
            <consortium name="Tick Genome and Microbiome Consortium (TIGMIC)"/>
            <person name="Jia N."/>
            <person name="Wang J."/>
            <person name="Shi W."/>
            <person name="Du L."/>
            <person name="Sun Y."/>
            <person name="Zhan W."/>
            <person name="Jiang J.F."/>
            <person name="Wang Q."/>
            <person name="Zhang B."/>
            <person name="Ji P."/>
            <person name="Bell-Sakyi L."/>
            <person name="Cui X.M."/>
            <person name="Yuan T.T."/>
            <person name="Jiang B.G."/>
            <person name="Yang W.F."/>
            <person name="Lam T.T."/>
            <person name="Chang Q.C."/>
            <person name="Ding S.J."/>
            <person name="Wang X.J."/>
            <person name="Zhu J.G."/>
            <person name="Ruan X.D."/>
            <person name="Zhao L."/>
            <person name="Wei J.T."/>
            <person name="Ye R.Z."/>
            <person name="Que T.C."/>
            <person name="Du C.H."/>
            <person name="Zhou Y.H."/>
            <person name="Cheng J.X."/>
            <person name="Dai P.F."/>
            <person name="Guo W.B."/>
            <person name="Han X.H."/>
            <person name="Huang E.J."/>
            <person name="Li L.F."/>
            <person name="Wei W."/>
            <person name="Gao Y.C."/>
            <person name="Liu J.Z."/>
            <person name="Shao H.Z."/>
            <person name="Wang X."/>
            <person name="Wang C.C."/>
            <person name="Yang T.C."/>
            <person name="Huo Q.B."/>
            <person name="Li W."/>
            <person name="Chen H.Y."/>
            <person name="Chen S.E."/>
            <person name="Zhou L.G."/>
            <person name="Ni X.B."/>
            <person name="Tian J.H."/>
            <person name="Sheng Y."/>
            <person name="Liu T."/>
            <person name="Pan Y.S."/>
            <person name="Xia L.Y."/>
            <person name="Li J."/>
            <person name="Zhao F."/>
            <person name="Cao W.C."/>
        </authorList>
    </citation>
    <scope>NUCLEOTIDE SEQUENCE [LARGE SCALE GENOMIC DNA]</scope>
    <source>
        <strain evidence="1">Iper-2018</strain>
    </source>
</reference>
<organism evidence="1 2">
    <name type="scientific">Ixodes persulcatus</name>
    <name type="common">Taiga tick</name>
    <dbReference type="NCBI Taxonomy" id="34615"/>
    <lineage>
        <taxon>Eukaryota</taxon>
        <taxon>Metazoa</taxon>
        <taxon>Ecdysozoa</taxon>
        <taxon>Arthropoda</taxon>
        <taxon>Chelicerata</taxon>
        <taxon>Arachnida</taxon>
        <taxon>Acari</taxon>
        <taxon>Parasitiformes</taxon>
        <taxon>Ixodida</taxon>
        <taxon>Ixodoidea</taxon>
        <taxon>Ixodidae</taxon>
        <taxon>Ixodinae</taxon>
        <taxon>Ixodes</taxon>
    </lineage>
</organism>
<protein>
    <submittedName>
        <fullName evidence="1">Uncharacterized protein</fullName>
    </submittedName>
</protein>
<accession>A0AC60NYW2</accession>
<evidence type="ECO:0000313" key="1">
    <source>
        <dbReference type="EMBL" id="KAG0412263.1"/>
    </source>
</evidence>
<sequence length="238" mass="26072">MVSLENALRVATLNVRGLAARRRQQRLSTEHDLDIVAIQETKVESEDQTDYLVRPFLARYEVCGHASPQDNMAAHEASKCVPQSEDLQSRTLPTNLVAALQATKGRIRASTRSCHDDHLRTSGCETPGSGSEPADESKGRPTDGHTPRPQGSRVGVALPDVRRIGTRRGPGGLREAISRRLSRGSVHDASDYCVTAKEGGKQCSPIQQACQSEQTQLSIVMIQECDFLSIRFGVRKLM</sequence>
<keyword evidence="2" id="KW-1185">Reference proteome</keyword>
<evidence type="ECO:0000313" key="2">
    <source>
        <dbReference type="Proteomes" id="UP000805193"/>
    </source>
</evidence>
<proteinExistence type="predicted"/>
<dbReference type="EMBL" id="JABSTQ010011364">
    <property type="protein sequence ID" value="KAG0412263.1"/>
    <property type="molecule type" value="Genomic_DNA"/>
</dbReference>
<dbReference type="Proteomes" id="UP000805193">
    <property type="component" value="Unassembled WGS sequence"/>
</dbReference>
<comment type="caution">
    <text evidence="1">The sequence shown here is derived from an EMBL/GenBank/DDBJ whole genome shotgun (WGS) entry which is preliminary data.</text>
</comment>
<name>A0AC60NYW2_IXOPE</name>
<gene>
    <name evidence="1" type="ORF">HPB47_010623</name>
</gene>